<comment type="caution">
    <text evidence="1">The sequence shown here is derived from an EMBL/GenBank/DDBJ whole genome shotgun (WGS) entry which is preliminary data.</text>
</comment>
<evidence type="ECO:0000313" key="1">
    <source>
        <dbReference type="EMBL" id="PPQ92104.1"/>
    </source>
</evidence>
<dbReference type="InParanoid" id="A0A409XMY6"/>
<dbReference type="Proteomes" id="UP000283269">
    <property type="component" value="Unassembled WGS sequence"/>
</dbReference>
<proteinExistence type="predicted"/>
<dbReference type="EMBL" id="NHYD01001103">
    <property type="protein sequence ID" value="PPQ92104.1"/>
    <property type="molecule type" value="Genomic_DNA"/>
</dbReference>
<protein>
    <submittedName>
        <fullName evidence="1">Uncharacterized protein</fullName>
    </submittedName>
</protein>
<gene>
    <name evidence="1" type="ORF">CVT25_008288</name>
</gene>
<reference evidence="1 2" key="1">
    <citation type="journal article" date="2018" name="Evol. Lett.">
        <title>Horizontal gene cluster transfer increased hallucinogenic mushroom diversity.</title>
        <authorList>
            <person name="Reynolds H.T."/>
            <person name="Vijayakumar V."/>
            <person name="Gluck-Thaler E."/>
            <person name="Korotkin H.B."/>
            <person name="Matheny P.B."/>
            <person name="Slot J.C."/>
        </authorList>
    </citation>
    <scope>NUCLEOTIDE SEQUENCE [LARGE SCALE GENOMIC DNA]</scope>
    <source>
        <strain evidence="1 2">2631</strain>
    </source>
</reference>
<sequence>MDGGASFSLITHLLGHIGPPNLDTIKVSSNETHSSDTFEAARRSLELYPFDVLDKHFSCHSFKNLHNVVIFFSVWINSDYEPSTFNAYAYKGKYHSYVTSKLPLCMERDPAFSISVPIVIKMTYGDGTIEL</sequence>
<dbReference type="AlphaFoldDB" id="A0A409XMY6"/>
<keyword evidence="2" id="KW-1185">Reference proteome</keyword>
<accession>A0A409XMY6</accession>
<organism evidence="1 2">
    <name type="scientific">Psilocybe cyanescens</name>
    <dbReference type="NCBI Taxonomy" id="93625"/>
    <lineage>
        <taxon>Eukaryota</taxon>
        <taxon>Fungi</taxon>
        <taxon>Dikarya</taxon>
        <taxon>Basidiomycota</taxon>
        <taxon>Agaricomycotina</taxon>
        <taxon>Agaricomycetes</taxon>
        <taxon>Agaricomycetidae</taxon>
        <taxon>Agaricales</taxon>
        <taxon>Agaricineae</taxon>
        <taxon>Strophariaceae</taxon>
        <taxon>Psilocybe</taxon>
    </lineage>
</organism>
<evidence type="ECO:0000313" key="2">
    <source>
        <dbReference type="Proteomes" id="UP000283269"/>
    </source>
</evidence>
<name>A0A409XMY6_PSICY</name>